<accession>A0A699USC7</accession>
<dbReference type="AlphaFoldDB" id="A0A699USC7"/>
<dbReference type="EMBL" id="BKCJ011360206">
    <property type="protein sequence ID" value="GFD25370.1"/>
    <property type="molecule type" value="Genomic_DNA"/>
</dbReference>
<comment type="caution">
    <text evidence="1">The sequence shown here is derived from an EMBL/GenBank/DDBJ whole genome shotgun (WGS) entry which is preliminary data.</text>
</comment>
<organism evidence="1">
    <name type="scientific">Tanacetum cinerariifolium</name>
    <name type="common">Dalmatian daisy</name>
    <name type="synonym">Chrysanthemum cinerariifolium</name>
    <dbReference type="NCBI Taxonomy" id="118510"/>
    <lineage>
        <taxon>Eukaryota</taxon>
        <taxon>Viridiplantae</taxon>
        <taxon>Streptophyta</taxon>
        <taxon>Embryophyta</taxon>
        <taxon>Tracheophyta</taxon>
        <taxon>Spermatophyta</taxon>
        <taxon>Magnoliopsida</taxon>
        <taxon>eudicotyledons</taxon>
        <taxon>Gunneridae</taxon>
        <taxon>Pentapetalae</taxon>
        <taxon>asterids</taxon>
        <taxon>campanulids</taxon>
        <taxon>Asterales</taxon>
        <taxon>Asteraceae</taxon>
        <taxon>Asteroideae</taxon>
        <taxon>Anthemideae</taxon>
        <taxon>Anthemidinae</taxon>
        <taxon>Tanacetum</taxon>
    </lineage>
</organism>
<protein>
    <submittedName>
        <fullName evidence="1">Uncharacterized protein</fullName>
    </submittedName>
</protein>
<name>A0A699USC7_TANCI</name>
<proteinExistence type="predicted"/>
<sequence length="61" mass="6805">RPAKTPLKVLRLLLLDASSCPEESSKSKETLHEFRASLSTCLTNGMILPLQALLLRSREKL</sequence>
<feature type="non-terminal residue" evidence="1">
    <location>
        <position position="1"/>
    </location>
</feature>
<gene>
    <name evidence="1" type="ORF">Tci_897339</name>
</gene>
<evidence type="ECO:0000313" key="1">
    <source>
        <dbReference type="EMBL" id="GFD25370.1"/>
    </source>
</evidence>
<reference evidence="1" key="1">
    <citation type="journal article" date="2019" name="Sci. Rep.">
        <title>Draft genome of Tanacetum cinerariifolium, the natural source of mosquito coil.</title>
        <authorList>
            <person name="Yamashiro T."/>
            <person name="Shiraishi A."/>
            <person name="Satake H."/>
            <person name="Nakayama K."/>
        </authorList>
    </citation>
    <scope>NUCLEOTIDE SEQUENCE</scope>
</reference>